<name>A0A5P3MU93_NEIAN</name>
<sequence>MSRNNLFNKYPAVIHGEARGENDEFVLHTRYPRFLALRSFDETFSEGLPAGAVGGEMKHTENGKLAFDSKIDIRLSDFIFLDSRPEDLAKFAEQLIEACNRCIADTIMPNEETRKFDD</sequence>
<proteinExistence type="predicted"/>
<keyword evidence="2" id="KW-1185">Reference proteome</keyword>
<evidence type="ECO:0000313" key="1">
    <source>
        <dbReference type="EMBL" id="QEY25070.1"/>
    </source>
</evidence>
<dbReference type="EMBL" id="CP031699">
    <property type="protein sequence ID" value="QEY25070.1"/>
    <property type="molecule type" value="Genomic_DNA"/>
</dbReference>
<dbReference type="AlphaFoldDB" id="A0A5P3MU93"/>
<dbReference type="KEGG" id="naq:D0T90_08940"/>
<evidence type="ECO:0000313" key="2">
    <source>
        <dbReference type="Proteomes" id="UP000325536"/>
    </source>
</evidence>
<dbReference type="CDD" id="cd22214">
    <property type="entry name" value="AcrIIC2"/>
    <property type="match status" value="1"/>
</dbReference>
<protein>
    <submittedName>
        <fullName evidence="1">Uncharacterized protein</fullName>
    </submittedName>
</protein>
<dbReference type="OrthoDB" id="9926118at2"/>
<accession>A0A5P3MU93</accession>
<reference evidence="1 2" key="1">
    <citation type="submission" date="2018-08" db="EMBL/GenBank/DDBJ databases">
        <title>Neisseria animalis ATCC 49930 complete genome.</title>
        <authorList>
            <person name="Veseli I.A."/>
            <person name="Mascarenhas dos Santos A.C."/>
            <person name="Buttler R."/>
            <person name="Pombert J.-F."/>
        </authorList>
    </citation>
    <scope>NUCLEOTIDE SEQUENCE [LARGE SCALE GENOMIC DNA]</scope>
    <source>
        <strain evidence="1 2">ATCC 49930</strain>
    </source>
</reference>
<gene>
    <name evidence="1" type="ORF">D0T90_08940</name>
</gene>
<dbReference type="Proteomes" id="UP000325536">
    <property type="component" value="Chromosome"/>
</dbReference>
<organism evidence="1 2">
    <name type="scientific">Neisseria animalis</name>
    <dbReference type="NCBI Taxonomy" id="492"/>
    <lineage>
        <taxon>Bacteria</taxon>
        <taxon>Pseudomonadati</taxon>
        <taxon>Pseudomonadota</taxon>
        <taxon>Betaproteobacteria</taxon>
        <taxon>Neisseriales</taxon>
        <taxon>Neisseriaceae</taxon>
        <taxon>Neisseria</taxon>
    </lineage>
</organism>